<dbReference type="PANTHER" id="PTHR35312">
    <property type="entry name" value="OS07G0641800 PROTEIN"/>
    <property type="match status" value="1"/>
</dbReference>
<gene>
    <name evidence="1" type="ORF">M6B38_397885</name>
</gene>
<evidence type="ECO:0000313" key="1">
    <source>
        <dbReference type="EMBL" id="KAJ6820199.1"/>
    </source>
</evidence>
<dbReference type="Proteomes" id="UP001140949">
    <property type="component" value="Unassembled WGS sequence"/>
</dbReference>
<accession>A0AAX6FUU7</accession>
<reference evidence="1" key="2">
    <citation type="submission" date="2023-04" db="EMBL/GenBank/DDBJ databases">
        <authorList>
            <person name="Bruccoleri R.E."/>
            <person name="Oakeley E.J."/>
            <person name="Faust A.-M."/>
            <person name="Dessus-Babus S."/>
            <person name="Altorfer M."/>
            <person name="Burckhardt D."/>
            <person name="Oertli M."/>
            <person name="Naumann U."/>
            <person name="Petersen F."/>
            <person name="Wong J."/>
        </authorList>
    </citation>
    <scope>NUCLEOTIDE SEQUENCE</scope>
    <source>
        <strain evidence="1">GSM-AAB239-AS_SAM_17_03QT</strain>
        <tissue evidence="1">Leaf</tissue>
    </source>
</reference>
<comment type="caution">
    <text evidence="1">The sequence shown here is derived from an EMBL/GenBank/DDBJ whole genome shotgun (WGS) entry which is preliminary data.</text>
</comment>
<reference evidence="1" key="1">
    <citation type="journal article" date="2023" name="GigaByte">
        <title>Genome assembly of the bearded iris, Iris pallida Lam.</title>
        <authorList>
            <person name="Bruccoleri R.E."/>
            <person name="Oakeley E.J."/>
            <person name="Faust A.M.E."/>
            <person name="Altorfer M."/>
            <person name="Dessus-Babus S."/>
            <person name="Burckhardt D."/>
            <person name="Oertli M."/>
            <person name="Naumann U."/>
            <person name="Petersen F."/>
            <person name="Wong J."/>
        </authorList>
    </citation>
    <scope>NUCLEOTIDE SEQUENCE</scope>
    <source>
        <strain evidence="1">GSM-AAB239-AS_SAM_17_03QT</strain>
    </source>
</reference>
<dbReference type="PANTHER" id="PTHR35312:SF1">
    <property type="entry name" value="OS07G0641800 PROTEIN"/>
    <property type="match status" value="1"/>
</dbReference>
<sequence length="115" mass="13367">MEEVEFKRLLALFPVVRSRDYNGELEPSKELASHAAHDEVTEWKDAWNEMDKKDDVQDAENEDPFWQKLRLAAEGKVGPAKAARFCEAVKRTHKQLVYEELTLDSARKFLDGFQK</sequence>
<name>A0AAX6FUU7_IRIPA</name>
<keyword evidence="2" id="KW-1185">Reference proteome</keyword>
<dbReference type="EMBL" id="JANAVB010025795">
    <property type="protein sequence ID" value="KAJ6820199.1"/>
    <property type="molecule type" value="Genomic_DNA"/>
</dbReference>
<dbReference type="AlphaFoldDB" id="A0AAX6FUU7"/>
<evidence type="ECO:0000313" key="2">
    <source>
        <dbReference type="Proteomes" id="UP001140949"/>
    </source>
</evidence>
<organism evidence="1 2">
    <name type="scientific">Iris pallida</name>
    <name type="common">Sweet iris</name>
    <dbReference type="NCBI Taxonomy" id="29817"/>
    <lineage>
        <taxon>Eukaryota</taxon>
        <taxon>Viridiplantae</taxon>
        <taxon>Streptophyta</taxon>
        <taxon>Embryophyta</taxon>
        <taxon>Tracheophyta</taxon>
        <taxon>Spermatophyta</taxon>
        <taxon>Magnoliopsida</taxon>
        <taxon>Liliopsida</taxon>
        <taxon>Asparagales</taxon>
        <taxon>Iridaceae</taxon>
        <taxon>Iridoideae</taxon>
        <taxon>Irideae</taxon>
        <taxon>Iris</taxon>
    </lineage>
</organism>
<proteinExistence type="predicted"/>
<protein>
    <submittedName>
        <fullName evidence="1">Uncharacterized protein</fullName>
    </submittedName>
</protein>